<protein>
    <submittedName>
        <fullName evidence="2">Unannotated protein</fullName>
    </submittedName>
</protein>
<dbReference type="AlphaFoldDB" id="A0A6J7D2S3"/>
<accession>A0A6J7D2S3</accession>
<keyword evidence="1" id="KW-0472">Membrane</keyword>
<keyword evidence="1" id="KW-0812">Transmembrane</keyword>
<dbReference type="Pfam" id="PF11292">
    <property type="entry name" value="DUF3093"/>
    <property type="match status" value="1"/>
</dbReference>
<evidence type="ECO:0000313" key="2">
    <source>
        <dbReference type="EMBL" id="CAB4861423.1"/>
    </source>
</evidence>
<reference evidence="2" key="1">
    <citation type="submission" date="2020-05" db="EMBL/GenBank/DDBJ databases">
        <authorList>
            <person name="Chiriac C."/>
            <person name="Salcher M."/>
            <person name="Ghai R."/>
            <person name="Kavagutti S V."/>
        </authorList>
    </citation>
    <scope>NUCLEOTIDE SEQUENCE</scope>
</reference>
<evidence type="ECO:0000256" key="1">
    <source>
        <dbReference type="SAM" id="Phobius"/>
    </source>
</evidence>
<dbReference type="EMBL" id="CAFBLM010000006">
    <property type="protein sequence ID" value="CAB4861423.1"/>
    <property type="molecule type" value="Genomic_DNA"/>
</dbReference>
<name>A0A6J7D2S3_9ZZZZ</name>
<proteinExistence type="predicted"/>
<organism evidence="2">
    <name type="scientific">freshwater metagenome</name>
    <dbReference type="NCBI Taxonomy" id="449393"/>
    <lineage>
        <taxon>unclassified sequences</taxon>
        <taxon>metagenomes</taxon>
        <taxon>ecological metagenomes</taxon>
    </lineage>
</organism>
<feature type="transmembrane region" description="Helical" evidence="1">
    <location>
        <begin position="37"/>
        <end position="56"/>
    </location>
</feature>
<feature type="transmembrane region" description="Helical" evidence="1">
    <location>
        <begin position="12"/>
        <end position="31"/>
    </location>
</feature>
<dbReference type="InterPro" id="IPR021443">
    <property type="entry name" value="DUF3093"/>
</dbReference>
<gene>
    <name evidence="2" type="ORF">UFOPK3401_00268</name>
</gene>
<keyword evidence="1" id="KW-1133">Transmembrane helix</keyword>
<sequence>MSSFRERLSAPWWLWALAALFSLSLGIAFGAPFTATIGSVICLACGALLTWGLLAWSPTIEVRQGVLYAGRAHLELEYIAEAIALDPIAAYNLRGPAANPLAWMLLRSWIPTAVRIDLADAADPTPYWFISTRKPTELVAALKFSTSN</sequence>